<dbReference type="PANTHER" id="PTHR33175:SF3">
    <property type="entry name" value="DNA-BINDING PROTEIN HU-BETA"/>
    <property type="match status" value="1"/>
</dbReference>
<dbReference type="PROSITE" id="PS00045">
    <property type="entry name" value="HISTONE_LIKE"/>
    <property type="match status" value="1"/>
</dbReference>
<dbReference type="Pfam" id="PF00216">
    <property type="entry name" value="Bac_DNA_binding"/>
    <property type="match status" value="1"/>
</dbReference>
<name>A0ABN2P9L9_9ACTN</name>
<comment type="similarity">
    <text evidence="3">Belongs to the bacterial histone-like protein family.</text>
</comment>
<sequence>MNKKELSDAIASSTDLTGTQATAALDAAVEAISAELKKGEKVTIAGFGTFETRQRAARTGRNPQTGETMQISASTTPAFKPAAGLKRAVDS</sequence>
<organism evidence="5 6">
    <name type="scientific">Nocardioides lentus</name>
    <dbReference type="NCBI Taxonomy" id="338077"/>
    <lineage>
        <taxon>Bacteria</taxon>
        <taxon>Bacillati</taxon>
        <taxon>Actinomycetota</taxon>
        <taxon>Actinomycetes</taxon>
        <taxon>Propionibacteriales</taxon>
        <taxon>Nocardioidaceae</taxon>
        <taxon>Nocardioides</taxon>
    </lineage>
</organism>
<dbReference type="InterPro" id="IPR020816">
    <property type="entry name" value="Histone-like_DNA-bd_CS"/>
</dbReference>
<dbReference type="InterPro" id="IPR000119">
    <property type="entry name" value="Hist_DNA-bd"/>
</dbReference>
<evidence type="ECO:0000256" key="3">
    <source>
        <dbReference type="RuleBase" id="RU003939"/>
    </source>
</evidence>
<dbReference type="CDD" id="cd13831">
    <property type="entry name" value="HU"/>
    <property type="match status" value="1"/>
</dbReference>
<dbReference type="Proteomes" id="UP001501612">
    <property type="component" value="Unassembled WGS sequence"/>
</dbReference>
<feature type="region of interest" description="Disordered" evidence="4">
    <location>
        <begin position="53"/>
        <end position="91"/>
    </location>
</feature>
<evidence type="ECO:0000256" key="4">
    <source>
        <dbReference type="SAM" id="MobiDB-lite"/>
    </source>
</evidence>
<dbReference type="RefSeq" id="WP_344005922.1">
    <property type="nucleotide sequence ID" value="NZ_BAAAMY010000004.1"/>
</dbReference>
<evidence type="ECO:0000256" key="2">
    <source>
        <dbReference type="ARBA" id="ARBA00023125"/>
    </source>
</evidence>
<comment type="caution">
    <text evidence="5">The sequence shown here is derived from an EMBL/GenBank/DDBJ whole genome shotgun (WGS) entry which is preliminary data.</text>
</comment>
<keyword evidence="1" id="KW-0226">DNA condensation</keyword>
<dbReference type="PANTHER" id="PTHR33175">
    <property type="entry name" value="DNA-BINDING PROTEIN HU"/>
    <property type="match status" value="1"/>
</dbReference>
<proteinExistence type="inferred from homology"/>
<accession>A0ABN2P9L9</accession>
<keyword evidence="2 5" id="KW-0238">DNA-binding</keyword>
<gene>
    <name evidence="5" type="ORF">GCM10009737_16010</name>
</gene>
<keyword evidence="6" id="KW-1185">Reference proteome</keyword>
<dbReference type="EMBL" id="BAAAMY010000004">
    <property type="protein sequence ID" value="GAA1915401.1"/>
    <property type="molecule type" value="Genomic_DNA"/>
</dbReference>
<reference evidence="5 6" key="1">
    <citation type="journal article" date="2019" name="Int. J. Syst. Evol. Microbiol.">
        <title>The Global Catalogue of Microorganisms (GCM) 10K type strain sequencing project: providing services to taxonomists for standard genome sequencing and annotation.</title>
        <authorList>
            <consortium name="The Broad Institute Genomics Platform"/>
            <consortium name="The Broad Institute Genome Sequencing Center for Infectious Disease"/>
            <person name="Wu L."/>
            <person name="Ma J."/>
        </authorList>
    </citation>
    <scope>NUCLEOTIDE SEQUENCE [LARGE SCALE GENOMIC DNA]</scope>
    <source>
        <strain evidence="5 6">JCM 14046</strain>
    </source>
</reference>
<dbReference type="SUPFAM" id="SSF47729">
    <property type="entry name" value="IHF-like DNA-binding proteins"/>
    <property type="match status" value="1"/>
</dbReference>
<protein>
    <submittedName>
        <fullName evidence="5">HU family DNA-binding protein</fullName>
    </submittedName>
</protein>
<feature type="compositionally biased region" description="Polar residues" evidence="4">
    <location>
        <begin position="61"/>
        <end position="77"/>
    </location>
</feature>
<evidence type="ECO:0000313" key="6">
    <source>
        <dbReference type="Proteomes" id="UP001501612"/>
    </source>
</evidence>
<evidence type="ECO:0000256" key="1">
    <source>
        <dbReference type="ARBA" id="ARBA00023067"/>
    </source>
</evidence>
<dbReference type="Gene3D" id="4.10.520.10">
    <property type="entry name" value="IHF-like DNA-binding proteins"/>
    <property type="match status" value="1"/>
</dbReference>
<dbReference type="PRINTS" id="PR01727">
    <property type="entry name" value="DNABINDINGHU"/>
</dbReference>
<dbReference type="InterPro" id="IPR010992">
    <property type="entry name" value="IHF-like_DNA-bd_dom_sf"/>
</dbReference>
<evidence type="ECO:0000313" key="5">
    <source>
        <dbReference type="EMBL" id="GAA1915401.1"/>
    </source>
</evidence>
<dbReference type="SMART" id="SM00411">
    <property type="entry name" value="BHL"/>
    <property type="match status" value="1"/>
</dbReference>
<dbReference type="GO" id="GO:0003677">
    <property type="term" value="F:DNA binding"/>
    <property type="evidence" value="ECO:0007669"/>
    <property type="project" value="UniProtKB-KW"/>
</dbReference>